<keyword evidence="1" id="KW-0812">Transmembrane</keyword>
<reference evidence="2" key="1">
    <citation type="submission" date="2021-10" db="EMBL/GenBank/DDBJ databases">
        <title>Tropical sea cucumber genome reveals ecological adaptation and Cuvierian tubules defense mechanism.</title>
        <authorList>
            <person name="Chen T."/>
        </authorList>
    </citation>
    <scope>NUCLEOTIDE SEQUENCE</scope>
    <source>
        <strain evidence="2">Nanhai2018</strain>
        <tissue evidence="2">Muscle</tissue>
    </source>
</reference>
<proteinExistence type="predicted"/>
<gene>
    <name evidence="2" type="ORF">HOLleu_32236</name>
</gene>
<keyword evidence="1" id="KW-0472">Membrane</keyword>
<dbReference type="Proteomes" id="UP001152320">
    <property type="component" value="Chromosome 16"/>
</dbReference>
<evidence type="ECO:0000256" key="1">
    <source>
        <dbReference type="SAM" id="Phobius"/>
    </source>
</evidence>
<keyword evidence="3" id="KW-1185">Reference proteome</keyword>
<dbReference type="EMBL" id="JAIZAY010000016">
    <property type="protein sequence ID" value="KAJ8027173.1"/>
    <property type="molecule type" value="Genomic_DNA"/>
</dbReference>
<comment type="caution">
    <text evidence="2">The sequence shown here is derived from an EMBL/GenBank/DDBJ whole genome shotgun (WGS) entry which is preliminary data.</text>
</comment>
<keyword evidence="1" id="KW-1133">Transmembrane helix</keyword>
<protein>
    <submittedName>
        <fullName evidence="2">Uncharacterized protein</fullName>
    </submittedName>
</protein>
<accession>A0A9Q0YR72</accession>
<evidence type="ECO:0000313" key="3">
    <source>
        <dbReference type="Proteomes" id="UP001152320"/>
    </source>
</evidence>
<sequence length="100" mass="11416">MFCHAIDILVRLFHHKLKILYYQFCLVTQNHQAILWCEVPSPDHHYMLVQAERVKTLKTVSNCMLLKDKTAFMCCNAILMLVALCFSMGSNILISQGGGI</sequence>
<dbReference type="AlphaFoldDB" id="A0A9Q0YR72"/>
<organism evidence="2 3">
    <name type="scientific">Holothuria leucospilota</name>
    <name type="common">Black long sea cucumber</name>
    <name type="synonym">Mertensiothuria leucospilota</name>
    <dbReference type="NCBI Taxonomy" id="206669"/>
    <lineage>
        <taxon>Eukaryota</taxon>
        <taxon>Metazoa</taxon>
        <taxon>Echinodermata</taxon>
        <taxon>Eleutherozoa</taxon>
        <taxon>Echinozoa</taxon>
        <taxon>Holothuroidea</taxon>
        <taxon>Aspidochirotacea</taxon>
        <taxon>Aspidochirotida</taxon>
        <taxon>Holothuriidae</taxon>
        <taxon>Holothuria</taxon>
    </lineage>
</organism>
<evidence type="ECO:0000313" key="2">
    <source>
        <dbReference type="EMBL" id="KAJ8027173.1"/>
    </source>
</evidence>
<feature type="transmembrane region" description="Helical" evidence="1">
    <location>
        <begin position="71"/>
        <end position="94"/>
    </location>
</feature>
<name>A0A9Q0YR72_HOLLE</name>